<dbReference type="Pfam" id="PF00909">
    <property type="entry name" value="Ammonium_transp"/>
    <property type="match status" value="1"/>
</dbReference>
<dbReference type="InterPro" id="IPR029020">
    <property type="entry name" value="Ammonium/urea_transptr"/>
</dbReference>
<dbReference type="Proteomes" id="UP000237105">
    <property type="component" value="Unassembled WGS sequence"/>
</dbReference>
<dbReference type="InterPro" id="IPR024041">
    <property type="entry name" value="NH4_transpt_AmtB-like_dom"/>
</dbReference>
<dbReference type="EMBL" id="JXTB01000098">
    <property type="protein sequence ID" value="PON64137.1"/>
    <property type="molecule type" value="Genomic_DNA"/>
</dbReference>
<evidence type="ECO:0000313" key="7">
    <source>
        <dbReference type="EMBL" id="PON64137.1"/>
    </source>
</evidence>
<feature type="transmembrane region" description="Helical" evidence="5">
    <location>
        <begin position="122"/>
        <end position="141"/>
    </location>
</feature>
<evidence type="ECO:0000256" key="5">
    <source>
        <dbReference type="SAM" id="Phobius"/>
    </source>
</evidence>
<evidence type="ECO:0000256" key="1">
    <source>
        <dbReference type="ARBA" id="ARBA00004141"/>
    </source>
</evidence>
<evidence type="ECO:0000256" key="3">
    <source>
        <dbReference type="ARBA" id="ARBA00022989"/>
    </source>
</evidence>
<keyword evidence="4 5" id="KW-0472">Membrane</keyword>
<reference evidence="8" key="1">
    <citation type="submission" date="2016-06" db="EMBL/GenBank/DDBJ databases">
        <title>Parallel loss of symbiosis genes in relatives of nitrogen-fixing non-legume Parasponia.</title>
        <authorList>
            <person name="Van Velzen R."/>
            <person name="Holmer R."/>
            <person name="Bu F."/>
            <person name="Rutten L."/>
            <person name="Van Zeijl A."/>
            <person name="Liu W."/>
            <person name="Santuari L."/>
            <person name="Cao Q."/>
            <person name="Sharma T."/>
            <person name="Shen D."/>
            <person name="Roswanjaya Y."/>
            <person name="Wardhani T."/>
            <person name="Kalhor M.S."/>
            <person name="Jansen J."/>
            <person name="Van den Hoogen J."/>
            <person name="Gungor B."/>
            <person name="Hartog M."/>
            <person name="Hontelez J."/>
            <person name="Verver J."/>
            <person name="Yang W.-C."/>
            <person name="Schijlen E."/>
            <person name="Repin R."/>
            <person name="Schilthuizen M."/>
            <person name="Schranz E."/>
            <person name="Heidstra R."/>
            <person name="Miyata K."/>
            <person name="Fedorova E."/>
            <person name="Kohlen W."/>
            <person name="Bisseling T."/>
            <person name="Smit S."/>
            <person name="Geurts R."/>
        </authorList>
    </citation>
    <scope>NUCLEOTIDE SEQUENCE [LARGE SCALE GENOMIC DNA]</scope>
    <source>
        <strain evidence="8">cv. WU1-14</strain>
    </source>
</reference>
<protein>
    <submittedName>
        <fullName evidence="7">Ammonium transporter</fullName>
    </submittedName>
</protein>
<keyword evidence="2 5" id="KW-0812">Transmembrane</keyword>
<evidence type="ECO:0000259" key="6">
    <source>
        <dbReference type="Pfam" id="PF00909"/>
    </source>
</evidence>
<keyword evidence="8" id="KW-1185">Reference proteome</keyword>
<feature type="transmembrane region" description="Helical" evidence="5">
    <location>
        <begin position="76"/>
        <end position="95"/>
    </location>
</feature>
<dbReference type="STRING" id="3476.A0A2P5CSX2"/>
<feature type="transmembrane region" description="Helical" evidence="5">
    <location>
        <begin position="48"/>
        <end position="69"/>
    </location>
</feature>
<dbReference type="AlphaFoldDB" id="A0A2P5CSX2"/>
<comment type="caution">
    <text evidence="7">The sequence shown here is derived from an EMBL/GenBank/DDBJ whole genome shotgun (WGS) entry which is preliminary data.</text>
</comment>
<dbReference type="SUPFAM" id="SSF111352">
    <property type="entry name" value="Ammonium transporter"/>
    <property type="match status" value="1"/>
</dbReference>
<feature type="domain" description="Ammonium transporter AmtB-like" evidence="6">
    <location>
        <begin position="6"/>
        <end position="84"/>
    </location>
</feature>
<organism evidence="7 8">
    <name type="scientific">Parasponia andersonii</name>
    <name type="common">Sponia andersonii</name>
    <dbReference type="NCBI Taxonomy" id="3476"/>
    <lineage>
        <taxon>Eukaryota</taxon>
        <taxon>Viridiplantae</taxon>
        <taxon>Streptophyta</taxon>
        <taxon>Embryophyta</taxon>
        <taxon>Tracheophyta</taxon>
        <taxon>Spermatophyta</taxon>
        <taxon>Magnoliopsida</taxon>
        <taxon>eudicotyledons</taxon>
        <taxon>Gunneridae</taxon>
        <taxon>Pentapetalae</taxon>
        <taxon>rosids</taxon>
        <taxon>fabids</taxon>
        <taxon>Rosales</taxon>
        <taxon>Cannabaceae</taxon>
        <taxon>Parasponia</taxon>
    </lineage>
</organism>
<evidence type="ECO:0000256" key="4">
    <source>
        <dbReference type="ARBA" id="ARBA00023136"/>
    </source>
</evidence>
<comment type="subcellular location">
    <subcellularLocation>
        <location evidence="1">Membrane</location>
        <topology evidence="1">Multi-pass membrane protein</topology>
    </subcellularLocation>
</comment>
<proteinExistence type="predicted"/>
<accession>A0A2P5CSX2</accession>
<evidence type="ECO:0000313" key="8">
    <source>
        <dbReference type="Proteomes" id="UP000237105"/>
    </source>
</evidence>
<sequence>MSSIRAKNIILANVVAFAGSLFFYFLGFSFSFGAYFNTDAAHHDSTMMSSFFLSQWTFAVSTAGITNTLLVGRTRFGSHLVFSGGPLGLVVSWLAQSELDSVALRFRVMGQLNTSREALPKMGARAMMVIVGLLVLLFVWFGHNLSCFANSFETYASTTKSR</sequence>
<dbReference type="Gene3D" id="1.10.3430.10">
    <property type="entry name" value="Ammonium transporter AmtB like domains"/>
    <property type="match status" value="1"/>
</dbReference>
<dbReference type="GO" id="GO:0016020">
    <property type="term" value="C:membrane"/>
    <property type="evidence" value="ECO:0007669"/>
    <property type="project" value="UniProtKB-SubCell"/>
</dbReference>
<feature type="transmembrane region" description="Helical" evidence="5">
    <location>
        <begin position="12"/>
        <end position="36"/>
    </location>
</feature>
<dbReference type="GO" id="GO:0008519">
    <property type="term" value="F:ammonium channel activity"/>
    <property type="evidence" value="ECO:0007669"/>
    <property type="project" value="InterPro"/>
</dbReference>
<evidence type="ECO:0000256" key="2">
    <source>
        <dbReference type="ARBA" id="ARBA00022692"/>
    </source>
</evidence>
<name>A0A2P5CSX2_PARAD</name>
<keyword evidence="3 5" id="KW-1133">Transmembrane helix</keyword>
<gene>
    <name evidence="7" type="ORF">PanWU01x14_126590</name>
</gene>